<dbReference type="PROSITE" id="PS51352">
    <property type="entry name" value="THIOREDOXIN_2"/>
    <property type="match status" value="1"/>
</dbReference>
<dbReference type="PANTHER" id="PTHR43640:SF1">
    <property type="entry name" value="THIOREDOXIN-DEPENDENT PEROXIREDOXIN"/>
    <property type="match status" value="1"/>
</dbReference>
<dbReference type="SUPFAM" id="SSF52833">
    <property type="entry name" value="Thioredoxin-like"/>
    <property type="match status" value="1"/>
</dbReference>
<dbReference type="PANTHER" id="PTHR43640">
    <property type="entry name" value="OS07G0260300 PROTEIN"/>
    <property type="match status" value="1"/>
</dbReference>
<dbReference type="GO" id="GO:0016209">
    <property type="term" value="F:antioxidant activity"/>
    <property type="evidence" value="ECO:0007669"/>
    <property type="project" value="InterPro"/>
</dbReference>
<dbReference type="InterPro" id="IPR000866">
    <property type="entry name" value="AhpC/TSA"/>
</dbReference>
<dbReference type="AlphaFoldDB" id="A0A516H4G2"/>
<dbReference type="EMBL" id="CP041636">
    <property type="protein sequence ID" value="QDO98673.1"/>
    <property type="molecule type" value="Genomic_DNA"/>
</dbReference>
<dbReference type="InterPro" id="IPR036249">
    <property type="entry name" value="Thioredoxin-like_sf"/>
</dbReference>
<dbReference type="InterPro" id="IPR013766">
    <property type="entry name" value="Thioredoxin_domain"/>
</dbReference>
<dbReference type="InterPro" id="IPR006311">
    <property type="entry name" value="TAT_signal"/>
</dbReference>
<dbReference type="InterPro" id="IPR047262">
    <property type="entry name" value="PRX-like1"/>
</dbReference>
<dbReference type="OrthoDB" id="9809746at2"/>
<protein>
    <submittedName>
        <fullName evidence="3">Redoxin domain-containing protein</fullName>
    </submittedName>
</protein>
<gene>
    <name evidence="3" type="ORF">FNB15_15920</name>
</gene>
<evidence type="ECO:0000313" key="4">
    <source>
        <dbReference type="Proteomes" id="UP000317496"/>
    </source>
</evidence>
<dbReference type="Gene3D" id="3.40.30.10">
    <property type="entry name" value="Glutaredoxin"/>
    <property type="match status" value="1"/>
</dbReference>
<evidence type="ECO:0000256" key="1">
    <source>
        <dbReference type="SAM" id="SignalP"/>
    </source>
</evidence>
<evidence type="ECO:0000259" key="2">
    <source>
        <dbReference type="PROSITE" id="PS51352"/>
    </source>
</evidence>
<reference evidence="3 4" key="1">
    <citation type="submission" date="2019-07" db="EMBL/GenBank/DDBJ databases">
        <title>Genome sequencing for Ferrovibrio sp. K5.</title>
        <authorList>
            <person name="Park S.-J."/>
        </authorList>
    </citation>
    <scope>NUCLEOTIDE SEQUENCE [LARGE SCALE GENOMIC DNA]</scope>
    <source>
        <strain evidence="3 4">K5</strain>
    </source>
</reference>
<dbReference type="CDD" id="cd02969">
    <property type="entry name" value="PRX_like1"/>
    <property type="match status" value="1"/>
</dbReference>
<keyword evidence="4" id="KW-1185">Reference proteome</keyword>
<dbReference type="PROSITE" id="PS51318">
    <property type="entry name" value="TAT"/>
    <property type="match status" value="1"/>
</dbReference>
<feature type="domain" description="Thioredoxin" evidence="2">
    <location>
        <begin position="32"/>
        <end position="187"/>
    </location>
</feature>
<dbReference type="KEGG" id="fer:FNB15_15920"/>
<dbReference type="Pfam" id="PF00578">
    <property type="entry name" value="AhpC-TSA"/>
    <property type="match status" value="1"/>
</dbReference>
<name>A0A516H4G2_9PROT</name>
<dbReference type="GO" id="GO:0016491">
    <property type="term" value="F:oxidoreductase activity"/>
    <property type="evidence" value="ECO:0007669"/>
    <property type="project" value="InterPro"/>
</dbReference>
<feature type="signal peptide" evidence="1">
    <location>
        <begin position="1"/>
        <end position="28"/>
    </location>
</feature>
<dbReference type="RefSeq" id="WP_144069654.1">
    <property type="nucleotide sequence ID" value="NZ_CP041636.1"/>
</dbReference>
<feature type="chain" id="PRO_5021772780" evidence="1">
    <location>
        <begin position="29"/>
        <end position="214"/>
    </location>
</feature>
<proteinExistence type="predicted"/>
<keyword evidence="1" id="KW-0732">Signal</keyword>
<organism evidence="3 4">
    <name type="scientific">Ferrovibrio terrae</name>
    <dbReference type="NCBI Taxonomy" id="2594003"/>
    <lineage>
        <taxon>Bacteria</taxon>
        <taxon>Pseudomonadati</taxon>
        <taxon>Pseudomonadota</taxon>
        <taxon>Alphaproteobacteria</taxon>
        <taxon>Rhodospirillales</taxon>
        <taxon>Rhodospirillaceae</taxon>
        <taxon>Ferrovibrio</taxon>
    </lineage>
</organism>
<accession>A0A516H4G2</accession>
<sequence>MTISRRILLSAAAIGAVGLLAIPQFGNASSGVQVGQPAPAFSVKDTNGKTVSLADLKGKTVVLEWSNHECPFVKKHYTGNNMQTLQKKWTGQEVVWLTIVSSPVGEQGYVDAGQANKLTTERGAAPSAVLLDPKSQIARAYGATVTPHMYVIDKTGKLAYAGGIDDKPSARIDDLKGAKNFVDSALTELAQGKAVSTTTARPYGCTVKYASPSA</sequence>
<evidence type="ECO:0000313" key="3">
    <source>
        <dbReference type="EMBL" id="QDO98673.1"/>
    </source>
</evidence>
<dbReference type="Proteomes" id="UP000317496">
    <property type="component" value="Chromosome"/>
</dbReference>